<reference evidence="1 2" key="1">
    <citation type="submission" date="2022-02" db="EMBL/GenBank/DDBJ databases">
        <authorList>
            <person name="Min J."/>
        </authorList>
    </citation>
    <scope>NUCLEOTIDE SEQUENCE [LARGE SCALE GENOMIC DNA]</scope>
    <source>
        <strain evidence="1 2">GR10-1</strain>
    </source>
</reference>
<gene>
    <name evidence="1" type="ORF">MKP09_24510</name>
</gene>
<dbReference type="EMBL" id="JAKWBL010000004">
    <property type="protein sequence ID" value="MCH5600847.1"/>
    <property type="molecule type" value="Genomic_DNA"/>
</dbReference>
<proteinExistence type="predicted"/>
<organism evidence="1 2">
    <name type="scientific">Niabella ginsengisoli</name>
    <dbReference type="NCBI Taxonomy" id="522298"/>
    <lineage>
        <taxon>Bacteria</taxon>
        <taxon>Pseudomonadati</taxon>
        <taxon>Bacteroidota</taxon>
        <taxon>Chitinophagia</taxon>
        <taxon>Chitinophagales</taxon>
        <taxon>Chitinophagaceae</taxon>
        <taxon>Niabella</taxon>
    </lineage>
</organism>
<protein>
    <submittedName>
        <fullName evidence="1">Uncharacterized protein</fullName>
    </submittedName>
</protein>
<dbReference type="Proteomes" id="UP001202248">
    <property type="component" value="Unassembled WGS sequence"/>
</dbReference>
<comment type="caution">
    <text evidence="1">The sequence shown here is derived from an EMBL/GenBank/DDBJ whole genome shotgun (WGS) entry which is preliminary data.</text>
</comment>
<dbReference type="RefSeq" id="WP_240833266.1">
    <property type="nucleotide sequence ID" value="NZ_JAKWBL010000004.1"/>
</dbReference>
<name>A0ABS9SR51_9BACT</name>
<sequence length="78" mass="8673">MGGGIGVDKVGRYTNIGAMEATTEIEPGREMPEPVPDFSLGVYADWELDIWHKLHNAKKQLLTGIWPVLKAKILLSRI</sequence>
<keyword evidence="2" id="KW-1185">Reference proteome</keyword>
<accession>A0ABS9SR51</accession>
<evidence type="ECO:0000313" key="2">
    <source>
        <dbReference type="Proteomes" id="UP001202248"/>
    </source>
</evidence>
<evidence type="ECO:0000313" key="1">
    <source>
        <dbReference type="EMBL" id="MCH5600847.1"/>
    </source>
</evidence>